<dbReference type="Pfam" id="PF00593">
    <property type="entry name" value="TonB_dep_Rec_b-barrel"/>
    <property type="match status" value="1"/>
</dbReference>
<dbReference type="InterPro" id="IPR000531">
    <property type="entry name" value="Beta-barrel_TonB"/>
</dbReference>
<evidence type="ECO:0000256" key="1">
    <source>
        <dbReference type="ARBA" id="ARBA00004571"/>
    </source>
</evidence>
<evidence type="ECO:0000256" key="2">
    <source>
        <dbReference type="ARBA" id="ARBA00022448"/>
    </source>
</evidence>
<dbReference type="PANTHER" id="PTHR47234">
    <property type="match status" value="1"/>
</dbReference>
<evidence type="ECO:0000313" key="15">
    <source>
        <dbReference type="Proteomes" id="UP000676428"/>
    </source>
</evidence>
<feature type="region of interest" description="Disordered" evidence="10">
    <location>
        <begin position="39"/>
        <end position="59"/>
    </location>
</feature>
<proteinExistence type="inferred from homology"/>
<accession>A0ABX8DAV5</accession>
<dbReference type="PROSITE" id="PS52016">
    <property type="entry name" value="TONB_DEPENDENT_REC_3"/>
    <property type="match status" value="1"/>
</dbReference>
<dbReference type="Gene3D" id="2.40.170.20">
    <property type="entry name" value="TonB-dependent receptor, beta-barrel domain"/>
    <property type="match status" value="1"/>
</dbReference>
<feature type="domain" description="TonB-dependent receptor-like beta-barrel" evidence="12">
    <location>
        <begin position="563"/>
        <end position="824"/>
    </location>
</feature>
<dbReference type="RefSeq" id="WP_213680658.1">
    <property type="nucleotide sequence ID" value="NZ_CP074572.1"/>
</dbReference>
<reference evidence="14 15" key="1">
    <citation type="journal article" date="2012" name="Int. J. Syst. Evol. Microbiol.">
        <title>Shewanella dokdonensis sp. nov., isolated from seawater.</title>
        <authorList>
            <person name="Sung H.R."/>
            <person name="Yoon J.H."/>
            <person name="Ghim S.Y."/>
        </authorList>
    </citation>
    <scope>NUCLEOTIDE SEQUENCE [LARGE SCALE GENOMIC DNA]</scope>
    <source>
        <strain evidence="14 15">DSM 23626</strain>
    </source>
</reference>
<evidence type="ECO:0000313" key="14">
    <source>
        <dbReference type="EMBL" id="QVK21998.1"/>
    </source>
</evidence>
<keyword evidence="7 8" id="KW-0998">Cell outer membrane</keyword>
<dbReference type="SUPFAM" id="SSF56935">
    <property type="entry name" value="Porins"/>
    <property type="match status" value="1"/>
</dbReference>
<evidence type="ECO:0000256" key="6">
    <source>
        <dbReference type="ARBA" id="ARBA00023136"/>
    </source>
</evidence>
<dbReference type="InterPro" id="IPR036942">
    <property type="entry name" value="Beta-barrel_TonB_sf"/>
</dbReference>
<comment type="subcellular location">
    <subcellularLocation>
        <location evidence="1 8">Cell outer membrane</location>
        <topology evidence="1 8">Multi-pass membrane protein</topology>
    </subcellularLocation>
</comment>
<dbReference type="Proteomes" id="UP000676428">
    <property type="component" value="Chromosome"/>
</dbReference>
<gene>
    <name evidence="14" type="ORF">KHX94_10930</name>
</gene>
<evidence type="ECO:0000256" key="5">
    <source>
        <dbReference type="ARBA" id="ARBA00023077"/>
    </source>
</evidence>
<evidence type="ECO:0000256" key="8">
    <source>
        <dbReference type="PROSITE-ProRule" id="PRU01360"/>
    </source>
</evidence>
<dbReference type="InterPro" id="IPR037066">
    <property type="entry name" value="Plug_dom_sf"/>
</dbReference>
<dbReference type="Pfam" id="PF07715">
    <property type="entry name" value="Plug"/>
    <property type="match status" value="1"/>
</dbReference>
<evidence type="ECO:0000256" key="9">
    <source>
        <dbReference type="RuleBase" id="RU003357"/>
    </source>
</evidence>
<evidence type="ECO:0000259" key="13">
    <source>
        <dbReference type="Pfam" id="PF07715"/>
    </source>
</evidence>
<evidence type="ECO:0000256" key="10">
    <source>
        <dbReference type="SAM" id="MobiDB-lite"/>
    </source>
</evidence>
<keyword evidence="15" id="KW-1185">Reference proteome</keyword>
<dbReference type="InterPro" id="IPR012910">
    <property type="entry name" value="Plug_dom"/>
</dbReference>
<dbReference type="EMBL" id="CP074572">
    <property type="protein sequence ID" value="QVK21998.1"/>
    <property type="molecule type" value="Genomic_DNA"/>
</dbReference>
<evidence type="ECO:0000256" key="11">
    <source>
        <dbReference type="SAM" id="SignalP"/>
    </source>
</evidence>
<dbReference type="Gene3D" id="2.170.130.10">
    <property type="entry name" value="TonB-dependent receptor, plug domain"/>
    <property type="match status" value="1"/>
</dbReference>
<organism evidence="14 15">
    <name type="scientific">Shewanella dokdonensis</name>
    <dbReference type="NCBI Taxonomy" id="712036"/>
    <lineage>
        <taxon>Bacteria</taxon>
        <taxon>Pseudomonadati</taxon>
        <taxon>Pseudomonadota</taxon>
        <taxon>Gammaproteobacteria</taxon>
        <taxon>Alteromonadales</taxon>
        <taxon>Shewanellaceae</taxon>
        <taxon>Shewanella</taxon>
    </lineage>
</organism>
<evidence type="ECO:0000256" key="4">
    <source>
        <dbReference type="ARBA" id="ARBA00022692"/>
    </source>
</evidence>
<comment type="similarity">
    <text evidence="8 9">Belongs to the TonB-dependent receptor family.</text>
</comment>
<feature type="domain" description="TonB-dependent receptor plug" evidence="13">
    <location>
        <begin position="83"/>
        <end position="206"/>
    </location>
</feature>
<feature type="compositionally biased region" description="Polar residues" evidence="10">
    <location>
        <begin position="39"/>
        <end position="49"/>
    </location>
</feature>
<evidence type="ECO:0000256" key="3">
    <source>
        <dbReference type="ARBA" id="ARBA00022452"/>
    </source>
</evidence>
<keyword evidence="2 8" id="KW-0813">Transport</keyword>
<keyword evidence="5 9" id="KW-0798">TonB box</keyword>
<dbReference type="InterPro" id="IPR039426">
    <property type="entry name" value="TonB-dep_rcpt-like"/>
</dbReference>
<protein>
    <submittedName>
        <fullName evidence="14">TonB-dependent receptor</fullName>
    </submittedName>
</protein>
<evidence type="ECO:0000256" key="7">
    <source>
        <dbReference type="ARBA" id="ARBA00023237"/>
    </source>
</evidence>
<evidence type="ECO:0000259" key="12">
    <source>
        <dbReference type="Pfam" id="PF00593"/>
    </source>
</evidence>
<keyword evidence="4 8" id="KW-0812">Transmembrane</keyword>
<keyword evidence="11" id="KW-0732">Signal</keyword>
<keyword evidence="6 8" id="KW-0472">Membrane</keyword>
<keyword evidence="3 8" id="KW-1134">Transmembrane beta strand</keyword>
<dbReference type="PANTHER" id="PTHR47234:SF1">
    <property type="entry name" value="TONB-DEPENDENT RECEPTOR"/>
    <property type="match status" value="1"/>
</dbReference>
<sequence length="883" mass="96717">MQRQHFRLSALTLALYGLSSMAMAADDTDLKDIEVKAVAQSQTAQTSTPKKQKKSDDITSEAVERIEVTGSRLQHGNITSRQMIIDADEIKARGVTSVEELLRTLPQNLATIGAITNERSRGELNQRGNQASVSPLGSLGVSAANLGGIGAGQTLILINGRRIAGAAGIEDGFVNLNGIPLSAIERVEISLDGASAIYGADAMGGVINFILRSNFSGSTVSVQHEVSSNDADNSRISLFTGRTWTSGNVSLSLEHSKRDPVNNYKSGFRTLNYADYYNDSAYDLRSYSNGSQPGLITWGQYDADWNYSETGITLPNGTDGVPSIGDFIPLTDADKLDYVPKDAGPKTKSTSATLNAEQKLTEHISAFFNGLYTRSEYSRELDYSTSALNIELAPGQYYNPFPLDYFYDRTYSSATRVYYRPIDEVATGVLPSGRISSTQTAWNFNAGLSYEFNSDTKLDFIYSKSGSGSDGDQYSLSSLVSFLADPNSPNGVACYNGALAEGSYTASEAEYYQQIFDKQCEAVTSNDPNVAFNPWKSTAESSGASIMDFYVQNMVENRSSSMDNYELRLNGSAYELPAGTIYYALGGEWHDSGVSSKEVKNFTGGEISRDMYAFFGEMTIPVFGKNFTVPGINALTLSLSARRDITKSKGAVGTVGGVTYEPGVELVYADNTFARTTPSFGFYWEPVKDINIRGKWTEGFKAPVYTSLFNVSGTHTYDTTISNDPYYDCTAHNDCLYDYGTYKAYAAASYLAPNPDLKPETSTQESLSVGWQPSGTLAGLNLTVSYHRTKRKNEYADLSDLMELVASDQRLGLEQFYPRDENGKVTEQRAMQFNIAGSEFESMTYELSYYFNTAYGSFEPKITYLDNMTMETQAFKGVTKSHV</sequence>
<keyword evidence="14" id="KW-0675">Receptor</keyword>
<name>A0ABX8DAV5_9GAMM</name>
<feature type="signal peptide" evidence="11">
    <location>
        <begin position="1"/>
        <end position="24"/>
    </location>
</feature>
<feature type="chain" id="PRO_5046563075" evidence="11">
    <location>
        <begin position="25"/>
        <end position="883"/>
    </location>
</feature>